<dbReference type="Proteomes" id="UP001163105">
    <property type="component" value="Unassembled WGS sequence"/>
</dbReference>
<dbReference type="PANTHER" id="PTHR11360">
    <property type="entry name" value="MONOCARBOXYLATE TRANSPORTER"/>
    <property type="match status" value="1"/>
</dbReference>
<evidence type="ECO:0000256" key="2">
    <source>
        <dbReference type="ARBA" id="ARBA00006727"/>
    </source>
</evidence>
<protein>
    <submittedName>
        <fullName evidence="7">Riboflavin transporter MCH5</fullName>
    </submittedName>
</protein>
<feature type="transmembrane region" description="Helical" evidence="4">
    <location>
        <begin position="83"/>
        <end position="101"/>
    </location>
</feature>
<evidence type="ECO:0000256" key="5">
    <source>
        <dbReference type="SAM" id="SignalP"/>
    </source>
</evidence>
<keyword evidence="8" id="KW-1185">Reference proteome</keyword>
<dbReference type="InterPro" id="IPR020846">
    <property type="entry name" value="MFS_dom"/>
</dbReference>
<feature type="transmembrane region" description="Helical" evidence="4">
    <location>
        <begin position="419"/>
        <end position="439"/>
    </location>
</feature>
<dbReference type="InterPro" id="IPR036259">
    <property type="entry name" value="MFS_trans_sf"/>
</dbReference>
<feature type="chain" id="PRO_5044284238" evidence="5">
    <location>
        <begin position="23"/>
        <end position="479"/>
    </location>
</feature>
<feature type="domain" description="Major facilitator superfamily (MFS) profile" evidence="6">
    <location>
        <begin position="92"/>
        <end position="478"/>
    </location>
</feature>
<dbReference type="Pfam" id="PF07690">
    <property type="entry name" value="MFS_1"/>
    <property type="match status" value="1"/>
</dbReference>
<feature type="transmembrane region" description="Helical" evidence="4">
    <location>
        <begin position="219"/>
        <end position="241"/>
    </location>
</feature>
<dbReference type="Gene3D" id="1.20.1250.20">
    <property type="entry name" value="MFS general substrate transporter like domains"/>
    <property type="match status" value="2"/>
</dbReference>
<evidence type="ECO:0000313" key="7">
    <source>
        <dbReference type="EMBL" id="KAJ6442757.1"/>
    </source>
</evidence>
<keyword evidence="4" id="KW-1133">Transmembrane helix</keyword>
<accession>A0AB34FWL4</accession>
<feature type="transmembrane region" description="Helical" evidence="4">
    <location>
        <begin position="158"/>
        <end position="178"/>
    </location>
</feature>
<gene>
    <name evidence="7" type="ORF">O9K51_03932</name>
</gene>
<evidence type="ECO:0000259" key="6">
    <source>
        <dbReference type="PROSITE" id="PS50850"/>
    </source>
</evidence>
<feature type="region of interest" description="Disordered" evidence="3">
    <location>
        <begin position="32"/>
        <end position="72"/>
    </location>
</feature>
<feature type="transmembrane region" description="Helical" evidence="4">
    <location>
        <begin position="253"/>
        <end position="273"/>
    </location>
</feature>
<dbReference type="EMBL" id="JAQHRD010000003">
    <property type="protein sequence ID" value="KAJ6442757.1"/>
    <property type="molecule type" value="Genomic_DNA"/>
</dbReference>
<feature type="transmembrane region" description="Helical" evidence="4">
    <location>
        <begin position="294"/>
        <end position="317"/>
    </location>
</feature>
<feature type="transmembrane region" description="Helical" evidence="4">
    <location>
        <begin position="360"/>
        <end position="378"/>
    </location>
</feature>
<dbReference type="GO" id="GO:0022857">
    <property type="term" value="F:transmembrane transporter activity"/>
    <property type="evidence" value="ECO:0007669"/>
    <property type="project" value="InterPro"/>
</dbReference>
<evidence type="ECO:0000256" key="1">
    <source>
        <dbReference type="ARBA" id="ARBA00004141"/>
    </source>
</evidence>
<dbReference type="InterPro" id="IPR011701">
    <property type="entry name" value="MFS"/>
</dbReference>
<dbReference type="SUPFAM" id="SSF103473">
    <property type="entry name" value="MFS general substrate transporter"/>
    <property type="match status" value="1"/>
</dbReference>
<feature type="transmembrane region" description="Helical" evidence="4">
    <location>
        <begin position="384"/>
        <end position="407"/>
    </location>
</feature>
<keyword evidence="4" id="KW-0472">Membrane</keyword>
<keyword evidence="5" id="KW-0732">Signal</keyword>
<reference evidence="7" key="1">
    <citation type="submission" date="2023-01" db="EMBL/GenBank/DDBJ databases">
        <title>The growth and conidiation of Purpureocillium lavendulum are regulated by nitrogen source and histone H3K14 acetylation.</title>
        <authorList>
            <person name="Tang P."/>
            <person name="Han J."/>
            <person name="Zhang C."/>
            <person name="Tang P."/>
            <person name="Qi F."/>
            <person name="Zhang K."/>
            <person name="Liang L."/>
        </authorList>
    </citation>
    <scope>NUCLEOTIDE SEQUENCE</scope>
    <source>
        <strain evidence="7">YMF1.00683</strain>
    </source>
</reference>
<dbReference type="PROSITE" id="PS50850">
    <property type="entry name" value="MFS"/>
    <property type="match status" value="1"/>
</dbReference>
<dbReference type="AlphaFoldDB" id="A0AB34FWL4"/>
<name>A0AB34FWL4_9HYPO</name>
<feature type="transmembrane region" description="Helical" evidence="4">
    <location>
        <begin position="451"/>
        <end position="472"/>
    </location>
</feature>
<evidence type="ECO:0000313" key="8">
    <source>
        <dbReference type="Proteomes" id="UP001163105"/>
    </source>
</evidence>
<comment type="subcellular location">
    <subcellularLocation>
        <location evidence="1">Membrane</location>
        <topology evidence="1">Multi-pass membrane protein</topology>
    </subcellularLocation>
</comment>
<sequence length="479" mass="50694">MRQISILSVCSFASLSICNSTAVAIMSTTSSAGQPAHTRAPDHELESQQGSGSIPGEKAPEDVADPKPAAPAMPHFPEGGTKAWLVVLGCWCTSFASFGYVNSFGSVFMLRDGELLPVVMTDESSLGYSPSTVAWIGSIQAFTQFSATLISGPVTDRYGAMVIIWPFSLLLVIAMMLTSLCTEFYQFILCQGVLLGISSGLIFAPALSVCGHYFFKKRAMAMAFASTGSPIGGIIFPVIMASLLKEGSIGFAWGQRVCGFLTLFLLLVASVTIRPTGMRRKGSFILLEAFLKPAYYLQVAALFLVILGLWTPYFYLAEYGLAHGMDPNLASYLFALINAGSFVGRMLGGTFAQYLGQFNVITGACYASALLLFCWLKITSTGGLIVLSLLFGGTSGIIIALMMSTIAHTADHPTKIGTYVGMSTFVVGFAGLAGTPITGALINNHGYSEGIIFSASVIMGGAIVITGARYAFAKDKLVA</sequence>
<comment type="caution">
    <text evidence="7">The sequence shown here is derived from an EMBL/GenBank/DDBJ whole genome shotgun (WGS) entry which is preliminary data.</text>
</comment>
<feature type="signal peptide" evidence="5">
    <location>
        <begin position="1"/>
        <end position="22"/>
    </location>
</feature>
<dbReference type="PANTHER" id="PTHR11360:SF281">
    <property type="entry name" value="ASPYRIDONES EFFLUX PROTEIN APDF-RELATED"/>
    <property type="match status" value="1"/>
</dbReference>
<proteinExistence type="inferred from homology"/>
<dbReference type="GO" id="GO:0016020">
    <property type="term" value="C:membrane"/>
    <property type="evidence" value="ECO:0007669"/>
    <property type="project" value="UniProtKB-SubCell"/>
</dbReference>
<keyword evidence="4" id="KW-0812">Transmembrane</keyword>
<dbReference type="InterPro" id="IPR050327">
    <property type="entry name" value="Proton-linked_MCT"/>
</dbReference>
<comment type="similarity">
    <text evidence="2">Belongs to the major facilitator superfamily. Monocarboxylate porter (TC 2.A.1.13) family.</text>
</comment>
<feature type="transmembrane region" description="Helical" evidence="4">
    <location>
        <begin position="184"/>
        <end position="207"/>
    </location>
</feature>
<organism evidence="7 8">
    <name type="scientific">Purpureocillium lavendulum</name>
    <dbReference type="NCBI Taxonomy" id="1247861"/>
    <lineage>
        <taxon>Eukaryota</taxon>
        <taxon>Fungi</taxon>
        <taxon>Dikarya</taxon>
        <taxon>Ascomycota</taxon>
        <taxon>Pezizomycotina</taxon>
        <taxon>Sordariomycetes</taxon>
        <taxon>Hypocreomycetidae</taxon>
        <taxon>Hypocreales</taxon>
        <taxon>Ophiocordycipitaceae</taxon>
        <taxon>Purpureocillium</taxon>
    </lineage>
</organism>
<evidence type="ECO:0000256" key="3">
    <source>
        <dbReference type="SAM" id="MobiDB-lite"/>
    </source>
</evidence>
<evidence type="ECO:0000256" key="4">
    <source>
        <dbReference type="SAM" id="Phobius"/>
    </source>
</evidence>